<feature type="domain" description="Quinolinate phosphoribosyl transferase C-terminal" evidence="10">
    <location>
        <begin position="50"/>
        <end position="215"/>
    </location>
</feature>
<dbReference type="InterPro" id="IPR004393">
    <property type="entry name" value="NadC"/>
</dbReference>
<name>A0A1V4ISZ6_9CLOT</name>
<comment type="pathway">
    <text evidence="2">Cofactor biosynthesis; NAD(+) biosynthesis; nicotinate D-ribonucleotide from quinolinate: step 1/1.</text>
</comment>
<evidence type="ECO:0000256" key="8">
    <source>
        <dbReference type="ARBA" id="ARBA00033102"/>
    </source>
</evidence>
<dbReference type="Pfam" id="PF01729">
    <property type="entry name" value="QRPTase_C"/>
    <property type="match status" value="1"/>
</dbReference>
<evidence type="ECO:0000256" key="5">
    <source>
        <dbReference type="ARBA" id="ARBA00022642"/>
    </source>
</evidence>
<evidence type="ECO:0000259" key="11">
    <source>
        <dbReference type="Pfam" id="PF02749"/>
    </source>
</evidence>
<dbReference type="GO" id="GO:0034213">
    <property type="term" value="P:quinolinate catabolic process"/>
    <property type="evidence" value="ECO:0007669"/>
    <property type="project" value="TreeGrafter"/>
</dbReference>
<comment type="caution">
    <text evidence="12">The sequence shown here is derived from an EMBL/GenBank/DDBJ whole genome shotgun (WGS) entry which is preliminary data.</text>
</comment>
<dbReference type="STRING" id="1450648.CLORY_14120"/>
<accession>A0A1V4ISZ6</accession>
<evidence type="ECO:0000256" key="9">
    <source>
        <dbReference type="ARBA" id="ARBA00047445"/>
    </source>
</evidence>
<feature type="domain" description="Quinolinate phosphoribosyl transferase N-terminal" evidence="11">
    <location>
        <begin position="3"/>
        <end position="48"/>
    </location>
</feature>
<dbReference type="GO" id="GO:0004514">
    <property type="term" value="F:nicotinate-nucleotide diphosphorylase (carboxylating) activity"/>
    <property type="evidence" value="ECO:0007669"/>
    <property type="project" value="UniProtKB-EC"/>
</dbReference>
<keyword evidence="6 12" id="KW-0328">Glycosyltransferase</keyword>
<evidence type="ECO:0000313" key="12">
    <source>
        <dbReference type="EMBL" id="OPJ63046.1"/>
    </source>
</evidence>
<evidence type="ECO:0000256" key="7">
    <source>
        <dbReference type="ARBA" id="ARBA00022679"/>
    </source>
</evidence>
<evidence type="ECO:0000256" key="6">
    <source>
        <dbReference type="ARBA" id="ARBA00022676"/>
    </source>
</evidence>
<proteinExistence type="inferred from homology"/>
<dbReference type="UniPathway" id="UPA00253">
    <property type="reaction ID" value="UER00331"/>
</dbReference>
<reference evidence="12 13" key="1">
    <citation type="submission" date="2017-03" db="EMBL/GenBank/DDBJ databases">
        <title>Genome sequence of Clostridium oryzae DSM 28571.</title>
        <authorList>
            <person name="Poehlein A."/>
            <person name="Daniel R."/>
        </authorList>
    </citation>
    <scope>NUCLEOTIDE SEQUENCE [LARGE SCALE GENOMIC DNA]</scope>
    <source>
        <strain evidence="12 13">DSM 28571</strain>
    </source>
</reference>
<comment type="catalytic activity">
    <reaction evidence="9">
        <text>nicotinate beta-D-ribonucleotide + CO2 + diphosphate = quinolinate + 5-phospho-alpha-D-ribose 1-diphosphate + 2 H(+)</text>
        <dbReference type="Rhea" id="RHEA:12733"/>
        <dbReference type="ChEBI" id="CHEBI:15378"/>
        <dbReference type="ChEBI" id="CHEBI:16526"/>
        <dbReference type="ChEBI" id="CHEBI:29959"/>
        <dbReference type="ChEBI" id="CHEBI:33019"/>
        <dbReference type="ChEBI" id="CHEBI:57502"/>
        <dbReference type="ChEBI" id="CHEBI:58017"/>
        <dbReference type="EC" id="2.4.2.19"/>
    </reaction>
</comment>
<sequence length="223" mass="24145">MLGGVTVTFLKKDGDLVTPGEKIALLSGNTLNILQGERTALNFLQRMSGIATLTRKFVNVLEGSKAKLLDTRKTTPGLRIFEKYAVKVGGGENHRFGLSDGILIKDNHIGAAGGIKNAIEIIRKNTGYGKKIEIEVENMSMVKEAVAMKADIIMLDNMSVPLIKEAVDFIDKRAITECSGNVNIDTISQIAATGIDYISVGELTHSARILDFSLKNLVKINEA</sequence>
<dbReference type="CDD" id="cd01572">
    <property type="entry name" value="QPRTase"/>
    <property type="match status" value="1"/>
</dbReference>
<gene>
    <name evidence="12" type="primary">nadC</name>
    <name evidence="12" type="ORF">CLORY_14120</name>
</gene>
<dbReference type="InterPro" id="IPR027277">
    <property type="entry name" value="NadC/ModD"/>
</dbReference>
<evidence type="ECO:0000256" key="3">
    <source>
        <dbReference type="ARBA" id="ARBA00009400"/>
    </source>
</evidence>
<dbReference type="GO" id="GO:0009435">
    <property type="term" value="P:NAD+ biosynthetic process"/>
    <property type="evidence" value="ECO:0007669"/>
    <property type="project" value="UniProtKB-UniPathway"/>
</dbReference>
<dbReference type="SUPFAM" id="SSF51690">
    <property type="entry name" value="Nicotinate/Quinolinate PRTase C-terminal domain-like"/>
    <property type="match status" value="1"/>
</dbReference>
<dbReference type="InterPro" id="IPR022412">
    <property type="entry name" value="Quinolinate_PRibosylTrfase_N"/>
</dbReference>
<evidence type="ECO:0000256" key="4">
    <source>
        <dbReference type="ARBA" id="ARBA00011944"/>
    </source>
</evidence>
<keyword evidence="5" id="KW-0662">Pyridine nucleotide biosynthesis</keyword>
<keyword evidence="7 12" id="KW-0808">Transferase</keyword>
<dbReference type="AlphaFoldDB" id="A0A1V4ISZ6"/>
<dbReference type="InterPro" id="IPR013785">
    <property type="entry name" value="Aldolase_TIM"/>
</dbReference>
<dbReference type="NCBIfam" id="TIGR00078">
    <property type="entry name" value="nadC"/>
    <property type="match status" value="1"/>
</dbReference>
<dbReference type="InterPro" id="IPR002638">
    <property type="entry name" value="Quinolinate_PRibosylTrfase_C"/>
</dbReference>
<comment type="function">
    <text evidence="1">Involved in the catabolism of quinolinic acid (QA).</text>
</comment>
<dbReference type="Pfam" id="PF02749">
    <property type="entry name" value="QRPTase_N"/>
    <property type="match status" value="1"/>
</dbReference>
<evidence type="ECO:0000259" key="10">
    <source>
        <dbReference type="Pfam" id="PF01729"/>
    </source>
</evidence>
<organism evidence="12 13">
    <name type="scientific">Clostridium oryzae</name>
    <dbReference type="NCBI Taxonomy" id="1450648"/>
    <lineage>
        <taxon>Bacteria</taxon>
        <taxon>Bacillati</taxon>
        <taxon>Bacillota</taxon>
        <taxon>Clostridia</taxon>
        <taxon>Eubacteriales</taxon>
        <taxon>Clostridiaceae</taxon>
        <taxon>Clostridium</taxon>
    </lineage>
</organism>
<dbReference type="EC" id="2.4.2.19" evidence="4"/>
<dbReference type="Gene3D" id="3.20.20.70">
    <property type="entry name" value="Aldolase class I"/>
    <property type="match status" value="1"/>
</dbReference>
<keyword evidence="13" id="KW-1185">Reference proteome</keyword>
<dbReference type="PANTHER" id="PTHR32179">
    <property type="entry name" value="NICOTINATE-NUCLEOTIDE PYROPHOSPHORYLASE [CARBOXYLATING]"/>
    <property type="match status" value="1"/>
</dbReference>
<dbReference type="SUPFAM" id="SSF54675">
    <property type="entry name" value="Nicotinate/Quinolinate PRTase N-terminal domain-like"/>
    <property type="match status" value="1"/>
</dbReference>
<dbReference type="PANTHER" id="PTHR32179:SF3">
    <property type="entry name" value="NICOTINATE-NUCLEOTIDE PYROPHOSPHORYLASE [CARBOXYLATING]"/>
    <property type="match status" value="1"/>
</dbReference>
<dbReference type="InterPro" id="IPR036068">
    <property type="entry name" value="Nicotinate_pribotase-like_C"/>
</dbReference>
<comment type="similarity">
    <text evidence="3">Belongs to the NadC/ModD family.</text>
</comment>
<evidence type="ECO:0000256" key="2">
    <source>
        <dbReference type="ARBA" id="ARBA00004893"/>
    </source>
</evidence>
<dbReference type="FunFam" id="3.20.20.70:FF:000030">
    <property type="entry name" value="Nicotinate-nucleotide pyrophosphorylase, carboxylating"/>
    <property type="match status" value="1"/>
</dbReference>
<dbReference type="GO" id="GO:0005737">
    <property type="term" value="C:cytoplasm"/>
    <property type="evidence" value="ECO:0007669"/>
    <property type="project" value="TreeGrafter"/>
</dbReference>
<dbReference type="InterPro" id="IPR037128">
    <property type="entry name" value="Quinolinate_PRibosylTase_N_sf"/>
</dbReference>
<dbReference type="Proteomes" id="UP000190080">
    <property type="component" value="Unassembled WGS sequence"/>
</dbReference>
<dbReference type="EMBL" id="MZGV01000011">
    <property type="protein sequence ID" value="OPJ63046.1"/>
    <property type="molecule type" value="Genomic_DNA"/>
</dbReference>
<dbReference type="Gene3D" id="3.90.1170.20">
    <property type="entry name" value="Quinolinate phosphoribosyl transferase, N-terminal domain"/>
    <property type="match status" value="1"/>
</dbReference>
<evidence type="ECO:0000256" key="1">
    <source>
        <dbReference type="ARBA" id="ARBA00003237"/>
    </source>
</evidence>
<evidence type="ECO:0000313" key="13">
    <source>
        <dbReference type="Proteomes" id="UP000190080"/>
    </source>
</evidence>
<protein>
    <recommendedName>
        <fullName evidence="4">nicotinate-nucleotide diphosphorylase (carboxylating)</fullName>
        <ecNumber evidence="4">2.4.2.19</ecNumber>
    </recommendedName>
    <alternativeName>
        <fullName evidence="8">Quinolinate phosphoribosyltransferase [decarboxylating]</fullName>
    </alternativeName>
</protein>